<dbReference type="RefSeq" id="WP_103939408.1">
    <property type="nucleotide sequence ID" value="NZ_FNVO01000008.1"/>
</dbReference>
<dbReference type="NCBIfam" id="TIGR00369">
    <property type="entry name" value="unchar_dom_1"/>
    <property type="match status" value="1"/>
</dbReference>
<protein>
    <submittedName>
        <fullName evidence="4">Uncharacterized domain 1-containing protein</fullName>
    </submittedName>
</protein>
<keyword evidence="5" id="KW-1185">Reference proteome</keyword>
<dbReference type="InterPro" id="IPR006683">
    <property type="entry name" value="Thioestr_dom"/>
</dbReference>
<dbReference type="Gene3D" id="3.10.129.10">
    <property type="entry name" value="Hotdog Thioesterase"/>
    <property type="match status" value="1"/>
</dbReference>
<dbReference type="InterPro" id="IPR029069">
    <property type="entry name" value="HotDog_dom_sf"/>
</dbReference>
<dbReference type="InterPro" id="IPR003736">
    <property type="entry name" value="PAAI_dom"/>
</dbReference>
<dbReference type="PANTHER" id="PTHR21660">
    <property type="entry name" value="THIOESTERASE SUPERFAMILY MEMBER-RELATED"/>
    <property type="match status" value="1"/>
</dbReference>
<dbReference type="AlphaFoldDB" id="A0A1H6C303"/>
<feature type="domain" description="Thioesterase" evidence="3">
    <location>
        <begin position="65"/>
        <end position="143"/>
    </location>
</feature>
<dbReference type="InterPro" id="IPR039298">
    <property type="entry name" value="ACOT13"/>
</dbReference>
<reference evidence="5" key="1">
    <citation type="submission" date="2016-10" db="EMBL/GenBank/DDBJ databases">
        <authorList>
            <person name="Varghese N."/>
            <person name="Submissions S."/>
        </authorList>
    </citation>
    <scope>NUCLEOTIDE SEQUENCE [LARGE SCALE GENOMIC DNA]</scope>
    <source>
        <strain evidence="5">DSM 43163</strain>
    </source>
</reference>
<dbReference type="GO" id="GO:0047617">
    <property type="term" value="F:fatty acyl-CoA hydrolase activity"/>
    <property type="evidence" value="ECO:0007669"/>
    <property type="project" value="InterPro"/>
</dbReference>
<dbReference type="Pfam" id="PF03061">
    <property type="entry name" value="4HBT"/>
    <property type="match status" value="1"/>
</dbReference>
<accession>A0A1H6C303</accession>
<evidence type="ECO:0000256" key="2">
    <source>
        <dbReference type="ARBA" id="ARBA00022801"/>
    </source>
</evidence>
<dbReference type="EMBL" id="FNVO01000008">
    <property type="protein sequence ID" value="SEG67328.1"/>
    <property type="molecule type" value="Genomic_DNA"/>
</dbReference>
<dbReference type="Proteomes" id="UP000236723">
    <property type="component" value="Unassembled WGS sequence"/>
</dbReference>
<evidence type="ECO:0000313" key="5">
    <source>
        <dbReference type="Proteomes" id="UP000236723"/>
    </source>
</evidence>
<evidence type="ECO:0000259" key="3">
    <source>
        <dbReference type="Pfam" id="PF03061"/>
    </source>
</evidence>
<dbReference type="SUPFAM" id="SSF54637">
    <property type="entry name" value="Thioesterase/thiol ester dehydrase-isomerase"/>
    <property type="match status" value="1"/>
</dbReference>
<evidence type="ECO:0000313" key="4">
    <source>
        <dbReference type="EMBL" id="SEG67328.1"/>
    </source>
</evidence>
<evidence type="ECO:0000256" key="1">
    <source>
        <dbReference type="ARBA" id="ARBA00008324"/>
    </source>
</evidence>
<organism evidence="4 5">
    <name type="scientific">Thermomonospora echinospora</name>
    <dbReference type="NCBI Taxonomy" id="1992"/>
    <lineage>
        <taxon>Bacteria</taxon>
        <taxon>Bacillati</taxon>
        <taxon>Actinomycetota</taxon>
        <taxon>Actinomycetes</taxon>
        <taxon>Streptosporangiales</taxon>
        <taxon>Thermomonosporaceae</taxon>
        <taxon>Thermomonospora</taxon>
    </lineage>
</organism>
<sequence length="163" mass="17311">MSDAAELRDDTTRVADLPEDQREYIRSMFQAAPLSALLDLRLVEMSPRHAVVCMPIGAQASNSSGRLHGGAIATLIDQAAGTAAAHAGGLDMTTHALVTVDLHVRYLARARGERVYARAEVLKVGSRLITIECKVTDDDGRLIASSDFGMMIVPRHDAGGGGS</sequence>
<dbReference type="OrthoDB" id="4728664at2"/>
<name>A0A1H6C303_9ACTN</name>
<keyword evidence="2" id="KW-0378">Hydrolase</keyword>
<comment type="similarity">
    <text evidence="1">Belongs to the thioesterase PaaI family.</text>
</comment>
<proteinExistence type="inferred from homology"/>
<dbReference type="CDD" id="cd03443">
    <property type="entry name" value="PaaI_thioesterase"/>
    <property type="match status" value="1"/>
</dbReference>
<gene>
    <name evidence="4" type="ORF">SAMN04489712_108277</name>
</gene>
<dbReference type="PANTHER" id="PTHR21660:SF1">
    <property type="entry name" value="ACYL-COENZYME A THIOESTERASE 13"/>
    <property type="match status" value="1"/>
</dbReference>